<gene>
    <name evidence="2" type="ORF">D1632_06595</name>
</gene>
<comment type="caution">
    <text evidence="2">The sequence shown here is derived from an EMBL/GenBank/DDBJ whole genome shotgun (WGS) entry which is preliminary data.</text>
</comment>
<name>A0A3M7L978_9FLAO</name>
<keyword evidence="3" id="KW-1185">Reference proteome</keyword>
<dbReference type="SUPFAM" id="SSF53756">
    <property type="entry name" value="UDP-Glycosyltransferase/glycogen phosphorylase"/>
    <property type="match status" value="1"/>
</dbReference>
<dbReference type="Proteomes" id="UP000267524">
    <property type="component" value="Unassembled WGS sequence"/>
</dbReference>
<sequence>MNTTKKKVLIIYNRVWSYREKIFELMNEEFDLTVGFSDEKFLDKEFKFKTKYLPVKKVGPFEFHKDNIYEISNQYDAVIGISNIRWVSLAMLALKKNRKFKIGYWGIGVTASYENNFDSKSTWDKIRFYVSKKSDFTIFYSSYPLKRYLDAGIPKEKLFVANNTTEVVITNSENTENKINFLFVGTLYAQKGLIELLDAYNALYTKRPETPNLLIVGDGAEKEKVLQYIKENKLEDKVVLYGSVYDPKQLSEIFSNALTCISPNQAGLSVLNSMGNKTSFVTREDAITGGEIFNIENQVNGIIYKKSEALVDVMEWIMDNKDKVAMMNENAYNHYIHNRTPQMMAGELIKAIKFSLNS</sequence>
<dbReference type="Pfam" id="PF00534">
    <property type="entry name" value="Glycos_transf_1"/>
    <property type="match status" value="1"/>
</dbReference>
<evidence type="ECO:0000313" key="3">
    <source>
        <dbReference type="Proteomes" id="UP000267524"/>
    </source>
</evidence>
<feature type="domain" description="Glycosyl transferase family 1" evidence="1">
    <location>
        <begin position="174"/>
        <end position="333"/>
    </location>
</feature>
<dbReference type="AlphaFoldDB" id="A0A3M7L978"/>
<accession>A0A3M7L978</accession>
<evidence type="ECO:0000259" key="1">
    <source>
        <dbReference type="Pfam" id="PF00534"/>
    </source>
</evidence>
<dbReference type="RefSeq" id="WP_122546429.1">
    <property type="nucleotide sequence ID" value="NZ_QWIV01000013.1"/>
</dbReference>
<reference evidence="2 3" key="1">
    <citation type="submission" date="2018-08" db="EMBL/GenBank/DDBJ databases">
        <title>Chryseobacterium nematophagum: a novel matrix digesting pathogen of nematodes.</title>
        <authorList>
            <person name="Page A."/>
            <person name="Roberts M."/>
            <person name="Felix M.-A."/>
            <person name="Weir W."/>
        </authorList>
    </citation>
    <scope>NUCLEOTIDE SEQUENCE [LARGE SCALE GENOMIC DNA]</scope>
    <source>
        <strain evidence="2 3">JUb275</strain>
    </source>
</reference>
<dbReference type="Gene3D" id="3.40.50.2000">
    <property type="entry name" value="Glycogen Phosphorylase B"/>
    <property type="match status" value="2"/>
</dbReference>
<protein>
    <submittedName>
        <fullName evidence="2">Glycosyltransferase</fullName>
    </submittedName>
</protein>
<evidence type="ECO:0000313" key="2">
    <source>
        <dbReference type="EMBL" id="RMZ59308.1"/>
    </source>
</evidence>
<dbReference type="InterPro" id="IPR001296">
    <property type="entry name" value="Glyco_trans_1"/>
</dbReference>
<proteinExistence type="predicted"/>
<organism evidence="2 3">
    <name type="scientific">Chryseobacterium nematophagum</name>
    <dbReference type="NCBI Taxonomy" id="2305228"/>
    <lineage>
        <taxon>Bacteria</taxon>
        <taxon>Pseudomonadati</taxon>
        <taxon>Bacteroidota</taxon>
        <taxon>Flavobacteriia</taxon>
        <taxon>Flavobacteriales</taxon>
        <taxon>Weeksellaceae</taxon>
        <taxon>Chryseobacterium group</taxon>
        <taxon>Chryseobacterium</taxon>
    </lineage>
</organism>
<dbReference type="PANTHER" id="PTHR12526">
    <property type="entry name" value="GLYCOSYLTRANSFERASE"/>
    <property type="match status" value="1"/>
</dbReference>
<dbReference type="EMBL" id="QWIV01000013">
    <property type="protein sequence ID" value="RMZ59308.1"/>
    <property type="molecule type" value="Genomic_DNA"/>
</dbReference>
<dbReference type="GO" id="GO:0016757">
    <property type="term" value="F:glycosyltransferase activity"/>
    <property type="evidence" value="ECO:0007669"/>
    <property type="project" value="InterPro"/>
</dbReference>
<keyword evidence="2" id="KW-0808">Transferase</keyword>